<keyword evidence="3" id="KW-1185">Reference proteome</keyword>
<sequence>MKRIKKSNVKTNALIIPSQAADALNIDMCAFIRKDINTLKESVVCAVQFRNENSEVTQTEDIVINESDLGGFEKYDTRLKQRVPINVMIDNEETKSTTTCIKDLKKFLRSDLNKLPIRMYYDKGYGWTKDEVTSKVRFDGASIAGMNEMILDDHEHHLLREGEQFKTIEICNEVMRGRVSTQFLLATSLAAPIFGALDLKSLIVNICGLSSQGKSTILKLCISLWSRPDDEHLSTTWYNTENAICARLNNLEGVPFLLDDTSQGNTKNFTNVVYNIEDGKSKGRLNKLFLVDNVATWHTCIFSGSENSMYDKTDEDKKGILRRLIELDVAQGDLLKDEIQAQKVDKISNENYGHVGIGFVNKLFEMGLTDNNFERLITHLEKEQAELQNNVHSNGVSKGLAKKLAVVLLAAKLGIEHLGLEFDIDELTEYVQTLIAKTELKIKQVIIDKKDFDTCYKEVCEFAEEKLDDRYKEETKYNIPVEYFNIIERQLGYNFKELRVLFMRHGICTFSNTDGDKGLDNTVRIMSLEDGVTKPKKVITVTKMK</sequence>
<dbReference type="Pfam" id="PF06048">
    <property type="entry name" value="DUF927"/>
    <property type="match status" value="1"/>
</dbReference>
<evidence type="ECO:0000313" key="3">
    <source>
        <dbReference type="Proteomes" id="UP001419084"/>
    </source>
</evidence>
<dbReference type="EMBL" id="BRPJ01000018">
    <property type="protein sequence ID" value="GLB29111.1"/>
    <property type="molecule type" value="Genomic_DNA"/>
</dbReference>
<proteinExistence type="predicted"/>
<protein>
    <recommendedName>
        <fullName evidence="1">DUF927 domain-containing protein</fullName>
    </recommendedName>
</protein>
<dbReference type="Proteomes" id="UP001419084">
    <property type="component" value="Unassembled WGS sequence"/>
</dbReference>
<feature type="domain" description="DUF927" evidence="1">
    <location>
        <begin position="99"/>
        <end position="286"/>
    </location>
</feature>
<gene>
    <name evidence="2" type="ORF">LAD12857_10340</name>
</gene>
<evidence type="ECO:0000259" key="1">
    <source>
        <dbReference type="Pfam" id="PF06048"/>
    </source>
</evidence>
<comment type="caution">
    <text evidence="2">The sequence shown here is derived from an EMBL/GenBank/DDBJ whole genome shotgun (WGS) entry which is preliminary data.</text>
</comment>
<reference evidence="2 3" key="1">
    <citation type="journal article" date="2024" name="Int. J. Syst. Evol. Microbiol.">
        <title>Lacrimispora brassicae sp. nov. isolated from fermented cabbage, and proposal of Clostridium indicum Gundawar et al. 2019 and Clostridium methoxybenzovorans Mechichi et al. 1999 as heterotypic synonyms of Lacrimispora amygdalina (Parshina et al. 2003) Haas and Blanchard 2020 and Lacrimispora indolis (McClung and McCoy 1957) Haas and Blanchard 2020, respectively.</title>
        <authorList>
            <person name="Kobayashi H."/>
            <person name="Tanizawa Y."/>
            <person name="Sakamoto M."/>
            <person name="Ohkuma M."/>
            <person name="Tohno M."/>
        </authorList>
    </citation>
    <scope>NUCLEOTIDE SEQUENCE [LARGE SCALE GENOMIC DNA]</scope>
    <source>
        <strain evidence="2 3">DSM 12857</strain>
    </source>
</reference>
<organism evidence="2 3">
    <name type="scientific">Lacrimispora amygdalina</name>
    <dbReference type="NCBI Taxonomy" id="253257"/>
    <lineage>
        <taxon>Bacteria</taxon>
        <taxon>Bacillati</taxon>
        <taxon>Bacillota</taxon>
        <taxon>Clostridia</taxon>
        <taxon>Lachnospirales</taxon>
        <taxon>Lachnospiraceae</taxon>
        <taxon>Lacrimispora</taxon>
    </lineage>
</organism>
<dbReference type="InterPro" id="IPR009270">
    <property type="entry name" value="DUF927"/>
</dbReference>
<dbReference type="RefSeq" id="WP_346064751.1">
    <property type="nucleotide sequence ID" value="NZ_BRPJ01000018.1"/>
</dbReference>
<evidence type="ECO:0000313" key="2">
    <source>
        <dbReference type="EMBL" id="GLB29111.1"/>
    </source>
</evidence>
<accession>A0ABQ5M2C9</accession>
<name>A0ABQ5M2C9_9FIRM</name>